<evidence type="ECO:0000256" key="9">
    <source>
        <dbReference type="SAM" id="Phobius"/>
    </source>
</evidence>
<dbReference type="EMBL" id="FPBO01000017">
    <property type="protein sequence ID" value="SFU96850.1"/>
    <property type="molecule type" value="Genomic_DNA"/>
</dbReference>
<dbReference type="Pfam" id="PF00512">
    <property type="entry name" value="HisKA"/>
    <property type="match status" value="1"/>
</dbReference>
<dbReference type="PANTHER" id="PTHR43711">
    <property type="entry name" value="TWO-COMPONENT HISTIDINE KINASE"/>
    <property type="match status" value="1"/>
</dbReference>
<dbReference type="InterPro" id="IPR005467">
    <property type="entry name" value="His_kinase_dom"/>
</dbReference>
<keyword evidence="9" id="KW-0812">Transmembrane</keyword>
<dbReference type="Gene3D" id="3.30.565.10">
    <property type="entry name" value="Histidine kinase-like ATPase, C-terminal domain"/>
    <property type="match status" value="1"/>
</dbReference>
<name>A0A1I7KHE2_9BURK</name>
<evidence type="ECO:0000256" key="3">
    <source>
        <dbReference type="ARBA" id="ARBA00012438"/>
    </source>
</evidence>
<dbReference type="SMART" id="SM00387">
    <property type="entry name" value="HATPase_c"/>
    <property type="match status" value="1"/>
</dbReference>
<dbReference type="EC" id="2.7.13.3" evidence="3"/>
<dbReference type="OrthoDB" id="9804645at2"/>
<dbReference type="Gene3D" id="1.10.287.130">
    <property type="match status" value="1"/>
</dbReference>
<dbReference type="RefSeq" id="WP_093556934.1">
    <property type="nucleotide sequence ID" value="NZ_FPBO01000017.1"/>
</dbReference>
<dbReference type="InterPro" id="IPR050736">
    <property type="entry name" value="Sensor_HK_Regulatory"/>
</dbReference>
<evidence type="ECO:0000256" key="8">
    <source>
        <dbReference type="SAM" id="Coils"/>
    </source>
</evidence>
<feature type="transmembrane region" description="Helical" evidence="9">
    <location>
        <begin position="290"/>
        <end position="306"/>
    </location>
</feature>
<evidence type="ECO:0000256" key="5">
    <source>
        <dbReference type="ARBA" id="ARBA00022679"/>
    </source>
</evidence>
<protein>
    <recommendedName>
        <fullName evidence="3">histidine kinase</fullName>
        <ecNumber evidence="3">2.7.13.3</ecNumber>
    </recommendedName>
</protein>
<keyword evidence="6 13" id="KW-0418">Kinase</keyword>
<dbReference type="InterPro" id="IPR003661">
    <property type="entry name" value="HisK_dim/P_dom"/>
</dbReference>
<feature type="transmembrane region" description="Helical" evidence="9">
    <location>
        <begin position="312"/>
        <end position="332"/>
    </location>
</feature>
<dbReference type="SMART" id="SM00304">
    <property type="entry name" value="HAMP"/>
    <property type="match status" value="1"/>
</dbReference>
<dbReference type="GO" id="GO:0000155">
    <property type="term" value="F:phosphorelay sensor kinase activity"/>
    <property type="evidence" value="ECO:0007669"/>
    <property type="project" value="InterPro"/>
</dbReference>
<evidence type="ECO:0000259" key="12">
    <source>
        <dbReference type="PROSITE" id="PS50885"/>
    </source>
</evidence>
<feature type="domain" description="HAMP" evidence="12">
    <location>
        <begin position="441"/>
        <end position="487"/>
    </location>
</feature>
<dbReference type="InterPro" id="IPR003660">
    <property type="entry name" value="HAMP_dom"/>
</dbReference>
<sequence>MNSPASMQTLLRSLCLLLALLALPNAMAARAVMRFADNLPLRLEGRLEYLEDVAGALTLERARALPPERYTPLLDSNFSKGFSASTYWVRFTLRNPGPDPVDWVLQHRLPFTDHVRVWVVSGGRVRLDERAGDRTLAARRQLPSHLPSFRYLSAPGESAEVYVRLANEHAAETQLVFRLDTLQSFIAHAERDENRLGILYGVPLALAFSSLVGAAVARDRRFSTYALYALATVAVWMGFNGHFERYLMFDAPDLFNNLLHVVMLAQTIFLLLFAREFLQTRGRMPRFDRLFRAMILAACAGIALRLCGVFTLVTQLTLALMALSSVTTLAAWRAWRMGMEHARWFFFAQLCSTVPVAVGLAGVRLGLYAYDGFVNFQGIYFAELLLLAVAQHDHVRRTQDRQRKLEREHERALAERNAFLEAEMAARSAALAAMERRVAFVAEVGAVTQRVAGGEFSARLPMPDETALRPLATSVNAMAESLARLEGARRHWIAEISHELRTPLAGLICEIEAMLDGVRPLGLAQVESLHGTAQRLTRLVDDLHELAMSDLRPLGCKFAPVDYRQLMTDLMPHFGAEAAKRGLTLALECEPGPAPAMWDGGRVNQLLINLIANSIAYTDAPGAIRVRATALPERVRIEVEDSAPGLGRDELARVFEPLYRAQGARRRRADGSGLGLKICRAIVDAHHGTIGVSASALGGVLVRVELPLAPAGAAEPA</sequence>
<feature type="domain" description="Histidine kinase" evidence="11">
    <location>
        <begin position="495"/>
        <end position="710"/>
    </location>
</feature>
<evidence type="ECO:0000313" key="13">
    <source>
        <dbReference type="EMBL" id="SFU96850.1"/>
    </source>
</evidence>
<keyword evidence="7" id="KW-0902">Two-component regulatory system</keyword>
<dbReference type="PANTHER" id="PTHR43711:SF1">
    <property type="entry name" value="HISTIDINE KINASE 1"/>
    <property type="match status" value="1"/>
</dbReference>
<dbReference type="InterPro" id="IPR036890">
    <property type="entry name" value="HATPase_C_sf"/>
</dbReference>
<dbReference type="GO" id="GO:0016020">
    <property type="term" value="C:membrane"/>
    <property type="evidence" value="ECO:0007669"/>
    <property type="project" value="UniProtKB-SubCell"/>
</dbReference>
<dbReference type="SUPFAM" id="SSF55874">
    <property type="entry name" value="ATPase domain of HSP90 chaperone/DNA topoisomerase II/histidine kinase"/>
    <property type="match status" value="1"/>
</dbReference>
<dbReference type="InterPro" id="IPR011623">
    <property type="entry name" value="7TMR_DISM_rcpt_extracell_dom1"/>
</dbReference>
<dbReference type="PROSITE" id="PS50109">
    <property type="entry name" value="HIS_KIN"/>
    <property type="match status" value="1"/>
</dbReference>
<dbReference type="CDD" id="cd06225">
    <property type="entry name" value="HAMP"/>
    <property type="match status" value="1"/>
</dbReference>
<dbReference type="STRING" id="1035707.SAMN05216552_10173"/>
<dbReference type="InterPro" id="IPR003594">
    <property type="entry name" value="HATPase_dom"/>
</dbReference>
<dbReference type="SUPFAM" id="SSF47384">
    <property type="entry name" value="Homodimeric domain of signal transducing histidine kinase"/>
    <property type="match status" value="1"/>
</dbReference>
<gene>
    <name evidence="13" type="ORF">SAMN05216552_10173</name>
</gene>
<evidence type="ECO:0000256" key="7">
    <source>
        <dbReference type="ARBA" id="ARBA00023012"/>
    </source>
</evidence>
<dbReference type="Pfam" id="PF02518">
    <property type="entry name" value="HATPase_c"/>
    <property type="match status" value="1"/>
</dbReference>
<organism evidence="13 14">
    <name type="scientific">Pseudoduganella namucuonensis</name>
    <dbReference type="NCBI Taxonomy" id="1035707"/>
    <lineage>
        <taxon>Bacteria</taxon>
        <taxon>Pseudomonadati</taxon>
        <taxon>Pseudomonadota</taxon>
        <taxon>Betaproteobacteria</taxon>
        <taxon>Burkholderiales</taxon>
        <taxon>Oxalobacteraceae</taxon>
        <taxon>Telluria group</taxon>
        <taxon>Pseudoduganella</taxon>
    </lineage>
</organism>
<reference evidence="14" key="1">
    <citation type="submission" date="2016-10" db="EMBL/GenBank/DDBJ databases">
        <authorList>
            <person name="Varghese N."/>
            <person name="Submissions S."/>
        </authorList>
    </citation>
    <scope>NUCLEOTIDE SEQUENCE [LARGE SCALE GENOMIC DNA]</scope>
    <source>
        <strain evidence="14">CGMCC 1.11014</strain>
    </source>
</reference>
<accession>A0A1I7KHE2</accession>
<dbReference type="CDD" id="cd00082">
    <property type="entry name" value="HisKA"/>
    <property type="match status" value="1"/>
</dbReference>
<evidence type="ECO:0000256" key="4">
    <source>
        <dbReference type="ARBA" id="ARBA00022553"/>
    </source>
</evidence>
<dbReference type="Gene3D" id="2.60.40.2380">
    <property type="match status" value="1"/>
</dbReference>
<dbReference type="Pfam" id="PF07695">
    <property type="entry name" value="7TMR-DISM_7TM"/>
    <property type="match status" value="1"/>
</dbReference>
<dbReference type="PROSITE" id="PS50885">
    <property type="entry name" value="HAMP"/>
    <property type="match status" value="1"/>
</dbReference>
<feature type="chain" id="PRO_5011436813" description="histidine kinase" evidence="10">
    <location>
        <begin position="29"/>
        <end position="717"/>
    </location>
</feature>
<evidence type="ECO:0000256" key="10">
    <source>
        <dbReference type="SAM" id="SignalP"/>
    </source>
</evidence>
<feature type="transmembrane region" description="Helical" evidence="9">
    <location>
        <begin position="344"/>
        <end position="367"/>
    </location>
</feature>
<evidence type="ECO:0000313" key="14">
    <source>
        <dbReference type="Proteomes" id="UP000199391"/>
    </source>
</evidence>
<evidence type="ECO:0000256" key="6">
    <source>
        <dbReference type="ARBA" id="ARBA00022777"/>
    </source>
</evidence>
<dbReference type="Pfam" id="PF07696">
    <property type="entry name" value="7TMR-DISMED2"/>
    <property type="match status" value="1"/>
</dbReference>
<comment type="subcellular location">
    <subcellularLocation>
        <location evidence="2">Membrane</location>
    </subcellularLocation>
</comment>
<keyword evidence="4" id="KW-0597">Phosphoprotein</keyword>
<evidence type="ECO:0000259" key="11">
    <source>
        <dbReference type="PROSITE" id="PS50109"/>
    </source>
</evidence>
<feature type="transmembrane region" description="Helical" evidence="9">
    <location>
        <begin position="198"/>
        <end position="217"/>
    </location>
</feature>
<evidence type="ECO:0000256" key="2">
    <source>
        <dbReference type="ARBA" id="ARBA00004370"/>
    </source>
</evidence>
<feature type="transmembrane region" description="Helical" evidence="9">
    <location>
        <begin position="222"/>
        <end position="239"/>
    </location>
</feature>
<proteinExistence type="predicted"/>
<feature type="coiled-coil region" evidence="8">
    <location>
        <begin position="395"/>
        <end position="422"/>
    </location>
</feature>
<dbReference type="AlphaFoldDB" id="A0A1I7KHE2"/>
<evidence type="ECO:0000256" key="1">
    <source>
        <dbReference type="ARBA" id="ARBA00000085"/>
    </source>
</evidence>
<comment type="catalytic activity">
    <reaction evidence="1">
        <text>ATP + protein L-histidine = ADP + protein N-phospho-L-histidine.</text>
        <dbReference type="EC" id="2.7.13.3"/>
    </reaction>
</comment>
<keyword evidence="10" id="KW-0732">Signal</keyword>
<dbReference type="InterPro" id="IPR036097">
    <property type="entry name" value="HisK_dim/P_sf"/>
</dbReference>
<keyword evidence="9" id="KW-1133">Transmembrane helix</keyword>
<keyword evidence="8" id="KW-0175">Coiled coil</keyword>
<feature type="transmembrane region" description="Helical" evidence="9">
    <location>
        <begin position="259"/>
        <end position="278"/>
    </location>
</feature>
<dbReference type="InterPro" id="IPR011622">
    <property type="entry name" value="7TMR_DISM_rcpt_extracell_dom2"/>
</dbReference>
<keyword evidence="9" id="KW-0472">Membrane</keyword>
<dbReference type="Proteomes" id="UP000199391">
    <property type="component" value="Unassembled WGS sequence"/>
</dbReference>
<keyword evidence="14" id="KW-1185">Reference proteome</keyword>
<dbReference type="PRINTS" id="PR00344">
    <property type="entry name" value="BCTRLSENSOR"/>
</dbReference>
<dbReference type="SMART" id="SM00388">
    <property type="entry name" value="HisKA"/>
    <property type="match status" value="1"/>
</dbReference>
<dbReference type="InterPro" id="IPR004358">
    <property type="entry name" value="Sig_transdc_His_kin-like_C"/>
</dbReference>
<keyword evidence="5" id="KW-0808">Transferase</keyword>
<feature type="signal peptide" evidence="10">
    <location>
        <begin position="1"/>
        <end position="28"/>
    </location>
</feature>